<evidence type="ECO:0000259" key="1">
    <source>
        <dbReference type="PROSITE" id="PS50181"/>
    </source>
</evidence>
<dbReference type="EMBL" id="JAPDFR010000001">
    <property type="protein sequence ID" value="KAK0391322.1"/>
    <property type="molecule type" value="Genomic_DNA"/>
</dbReference>
<dbReference type="Proteomes" id="UP001175261">
    <property type="component" value="Unassembled WGS sequence"/>
</dbReference>
<evidence type="ECO:0000313" key="3">
    <source>
        <dbReference type="Proteomes" id="UP001175261"/>
    </source>
</evidence>
<comment type="caution">
    <text evidence="2">The sequence shown here is derived from an EMBL/GenBank/DDBJ whole genome shotgun (WGS) entry which is preliminary data.</text>
</comment>
<dbReference type="Pfam" id="PF12937">
    <property type="entry name" value="F-box-like"/>
    <property type="match status" value="1"/>
</dbReference>
<dbReference type="PROSITE" id="PS50181">
    <property type="entry name" value="FBOX"/>
    <property type="match status" value="1"/>
</dbReference>
<dbReference type="Gene3D" id="1.20.1280.50">
    <property type="match status" value="1"/>
</dbReference>
<feature type="domain" description="F-box" evidence="1">
    <location>
        <begin position="4"/>
        <end position="49"/>
    </location>
</feature>
<dbReference type="InterPro" id="IPR001810">
    <property type="entry name" value="F-box_dom"/>
</dbReference>
<dbReference type="SUPFAM" id="SSF81383">
    <property type="entry name" value="F-box domain"/>
    <property type="match status" value="1"/>
</dbReference>
<accession>A0AA39LBN2</accession>
<dbReference type="InterPro" id="IPR036047">
    <property type="entry name" value="F-box-like_dom_sf"/>
</dbReference>
<evidence type="ECO:0000313" key="2">
    <source>
        <dbReference type="EMBL" id="KAK0391322.1"/>
    </source>
</evidence>
<dbReference type="AlphaFoldDB" id="A0AA39LBN2"/>
<sequence length="290" mass="32364">MAVSTSINSLPNEILIAILSNFQTKDLLPYAAISRHFYSIVTRTVHRRVITAASLPSNELILECYHPSAKISTPYLSCQKLGTCTVDGEPMVNECARLPEIQRLYSSFRPVVIESNRRSWRFRTSILNLGSGGSEAPPIDQKPCPREDIFLDAGELFSQLCTVTNVVKEGTRHGLFVSHVNVSDGVIRVWRDWLAQRVSKSTEAQDCDTDGTDRVLWADRDQHVGLRFGVTLGPSERMPLLSSLGDDEPVSYTLEYKELLVRSSQLLLATEKSEVQEMVYSGKAIIISSM</sequence>
<gene>
    <name evidence="2" type="ORF">NLU13_0823</name>
</gene>
<protein>
    <recommendedName>
        <fullName evidence="1">F-box domain-containing protein</fullName>
    </recommendedName>
</protein>
<name>A0AA39LBN2_SARSR</name>
<reference evidence="2" key="1">
    <citation type="submission" date="2022-10" db="EMBL/GenBank/DDBJ databases">
        <title>Determination and structural analysis of whole genome sequence of Sarocladium strictum F4-1.</title>
        <authorList>
            <person name="Hu L."/>
            <person name="Jiang Y."/>
        </authorList>
    </citation>
    <scope>NUCLEOTIDE SEQUENCE</scope>
    <source>
        <strain evidence="2">F4-1</strain>
    </source>
</reference>
<keyword evidence="3" id="KW-1185">Reference proteome</keyword>
<organism evidence="2 3">
    <name type="scientific">Sarocladium strictum</name>
    <name type="common">Black bundle disease fungus</name>
    <name type="synonym">Acremonium strictum</name>
    <dbReference type="NCBI Taxonomy" id="5046"/>
    <lineage>
        <taxon>Eukaryota</taxon>
        <taxon>Fungi</taxon>
        <taxon>Dikarya</taxon>
        <taxon>Ascomycota</taxon>
        <taxon>Pezizomycotina</taxon>
        <taxon>Sordariomycetes</taxon>
        <taxon>Hypocreomycetidae</taxon>
        <taxon>Hypocreales</taxon>
        <taxon>Sarocladiaceae</taxon>
        <taxon>Sarocladium</taxon>
    </lineage>
</organism>
<proteinExistence type="predicted"/>